<feature type="transmembrane region" description="Helical" evidence="2">
    <location>
        <begin position="238"/>
        <end position="256"/>
    </location>
</feature>
<dbReference type="Pfam" id="PF03703">
    <property type="entry name" value="bPH_2"/>
    <property type="match status" value="2"/>
</dbReference>
<keyword evidence="2" id="KW-0472">Membrane</keyword>
<comment type="caution">
    <text evidence="4">The sequence shown here is derived from an EMBL/GenBank/DDBJ whole genome shotgun (WGS) entry which is preliminary data.</text>
</comment>
<keyword evidence="2" id="KW-0812">Transmembrane</keyword>
<feature type="compositionally biased region" description="Low complexity" evidence="1">
    <location>
        <begin position="110"/>
        <end position="121"/>
    </location>
</feature>
<feature type="transmembrane region" description="Helical" evidence="2">
    <location>
        <begin position="581"/>
        <end position="598"/>
    </location>
</feature>
<gene>
    <name evidence="4" type="ORF">WIS52_26835</name>
</gene>
<evidence type="ECO:0000256" key="1">
    <source>
        <dbReference type="SAM" id="MobiDB-lite"/>
    </source>
</evidence>
<dbReference type="RefSeq" id="WP_349301175.1">
    <property type="nucleotide sequence ID" value="NZ_JBEDNQ010000013.1"/>
</dbReference>
<dbReference type="PANTHER" id="PTHR34473">
    <property type="entry name" value="UPF0699 TRANSMEMBRANE PROTEIN YDBS"/>
    <property type="match status" value="1"/>
</dbReference>
<feature type="compositionally biased region" description="Pro residues" evidence="1">
    <location>
        <begin position="44"/>
        <end position="53"/>
    </location>
</feature>
<feature type="domain" description="YdbS-like PH" evidence="3">
    <location>
        <begin position="258"/>
        <end position="338"/>
    </location>
</feature>
<sequence>MSRPGDQDAAAHEPGADGRWESTVDDPGGVDADAGRSGHRPGPAHRPPYPTPGAPVVHGLPQPRPTGAAAVQHSPTPHSPAPHSAGQHSAGQHSAGQHSAGQHSPVPQQHHATGPGPAPRGAARHGRAASGPATDPTPAGPPPHSYPGAIGAPAAPWLRATQPGGVPEQDHAGTSPDGPADGHAPPHATGPDAAVDDASAWRRLPALMLIVGPATALLKLAPALIALLIFGAGGGNSTQVWIAAAIAVMAVVAGVVRWRTTRYRITPERVELHTGLLNRQRRSVPRDRIRTVDLTAPLLHRLVGVSVVKVGSGQSAGSESGLDLDAVTTAEAERLRRELLARPAVPEDSGSPEPGPAAPGEELDRLDWSSLRYAPLTVSSLAAIGALAGAGWNLLNEASVDPRTLPGADAVAGELSRAPLWWSVLVGASLLLTVMIAGSVVLFVERWWDFRLTREPDGTLRVRRGLLTKRSLSVSEQRLRGVTVTEPLLVRGIGRGAQAGALTVGLAGSEGGGGSLGPPVRRRHAHTVAATAARAGYPITAGTLVAHPPAARTRRLVRAVVPVLVLPVAAGVLAWTGGPVWPLAIALVLLAAAVPLGLDRYRALGHRLDERYLVARSGSLVRTTAALRRDGVIGWRIRQSLFQRRAGVVTLEATTAAGDGSVQVLDLSPDDAAALMSEITPEAVSGFRS</sequence>
<reference evidence="4 5" key="1">
    <citation type="submission" date="2024-03" db="EMBL/GenBank/DDBJ databases">
        <title>Draft genome sequence of Pseudonocardia nematodicida JCM 31783.</title>
        <authorList>
            <person name="Butdee W."/>
            <person name="Duangmal K."/>
        </authorList>
    </citation>
    <scope>NUCLEOTIDE SEQUENCE [LARGE SCALE GENOMIC DNA]</scope>
    <source>
        <strain evidence="4 5">JCM 31783</strain>
    </source>
</reference>
<evidence type="ECO:0000313" key="4">
    <source>
        <dbReference type="EMBL" id="MEQ3554102.1"/>
    </source>
</evidence>
<feature type="compositionally biased region" description="Low complexity" evidence="1">
    <location>
        <begin position="128"/>
        <end position="137"/>
    </location>
</feature>
<dbReference type="InterPro" id="IPR005182">
    <property type="entry name" value="YdbS-like_PH"/>
</dbReference>
<evidence type="ECO:0000256" key="2">
    <source>
        <dbReference type="SAM" id="Phobius"/>
    </source>
</evidence>
<feature type="transmembrane region" description="Helical" evidence="2">
    <location>
        <begin position="373"/>
        <end position="395"/>
    </location>
</feature>
<feature type="transmembrane region" description="Helical" evidence="2">
    <location>
        <begin position="556"/>
        <end position="575"/>
    </location>
</feature>
<feature type="region of interest" description="Disordered" evidence="1">
    <location>
        <begin position="341"/>
        <end position="361"/>
    </location>
</feature>
<evidence type="ECO:0000259" key="3">
    <source>
        <dbReference type="Pfam" id="PF03703"/>
    </source>
</evidence>
<feature type="compositionally biased region" description="Low complexity" evidence="1">
    <location>
        <begin position="73"/>
        <end position="85"/>
    </location>
</feature>
<keyword evidence="2" id="KW-1133">Transmembrane helix</keyword>
<feature type="region of interest" description="Disordered" evidence="1">
    <location>
        <begin position="1"/>
        <end position="194"/>
    </location>
</feature>
<keyword evidence="5" id="KW-1185">Reference proteome</keyword>
<feature type="compositionally biased region" description="Basic and acidic residues" evidence="1">
    <location>
        <begin position="1"/>
        <end position="22"/>
    </location>
</feature>
<dbReference type="EMBL" id="JBEDNQ010000013">
    <property type="protein sequence ID" value="MEQ3554102.1"/>
    <property type="molecule type" value="Genomic_DNA"/>
</dbReference>
<name>A0ABV1KI12_9PSEU</name>
<dbReference type="Proteomes" id="UP001494902">
    <property type="component" value="Unassembled WGS sequence"/>
</dbReference>
<feature type="transmembrane region" description="Helical" evidence="2">
    <location>
        <begin position="420"/>
        <end position="444"/>
    </location>
</feature>
<feature type="transmembrane region" description="Helical" evidence="2">
    <location>
        <begin position="206"/>
        <end position="232"/>
    </location>
</feature>
<protein>
    <submittedName>
        <fullName evidence="4">PH domain-containing protein</fullName>
    </submittedName>
</protein>
<evidence type="ECO:0000313" key="5">
    <source>
        <dbReference type="Proteomes" id="UP001494902"/>
    </source>
</evidence>
<accession>A0ABV1KI12</accession>
<organism evidence="4 5">
    <name type="scientific">Pseudonocardia nematodicida</name>
    <dbReference type="NCBI Taxonomy" id="1206997"/>
    <lineage>
        <taxon>Bacteria</taxon>
        <taxon>Bacillati</taxon>
        <taxon>Actinomycetota</taxon>
        <taxon>Actinomycetes</taxon>
        <taxon>Pseudonocardiales</taxon>
        <taxon>Pseudonocardiaceae</taxon>
        <taxon>Pseudonocardia</taxon>
    </lineage>
</organism>
<proteinExistence type="predicted"/>
<feature type="domain" description="YdbS-like PH" evidence="3">
    <location>
        <begin position="601"/>
        <end position="677"/>
    </location>
</feature>
<dbReference type="PANTHER" id="PTHR34473:SF2">
    <property type="entry name" value="UPF0699 TRANSMEMBRANE PROTEIN YDBT"/>
    <property type="match status" value="1"/>
</dbReference>
<feature type="compositionally biased region" description="Polar residues" evidence="1">
    <location>
        <begin position="86"/>
        <end position="107"/>
    </location>
</feature>